<accession>A0A6A5KGK4</accession>
<evidence type="ECO:0000259" key="6">
    <source>
        <dbReference type="PROSITE" id="PS50941"/>
    </source>
</evidence>
<feature type="domain" description="GH18" evidence="7">
    <location>
        <begin position="717"/>
        <end position="1082"/>
    </location>
</feature>
<dbReference type="GO" id="GO:0006032">
    <property type="term" value="P:chitin catabolic process"/>
    <property type="evidence" value="ECO:0007669"/>
    <property type="project" value="TreeGrafter"/>
</dbReference>
<dbReference type="GO" id="GO:0005576">
    <property type="term" value="C:extracellular region"/>
    <property type="evidence" value="ECO:0007669"/>
    <property type="project" value="TreeGrafter"/>
</dbReference>
<dbReference type="EC" id="3.2.1.14" evidence="2"/>
<dbReference type="PANTHER" id="PTHR11177:SF317">
    <property type="entry name" value="CHITINASE 12-RELATED"/>
    <property type="match status" value="1"/>
</dbReference>
<dbReference type="OrthoDB" id="73875at2759"/>
<dbReference type="InterPro" id="IPR001223">
    <property type="entry name" value="Glyco_hydro18_cat"/>
</dbReference>
<feature type="disulfide bond" evidence="4">
    <location>
        <begin position="701"/>
        <end position="705"/>
    </location>
</feature>
<feature type="region of interest" description="Disordered" evidence="5">
    <location>
        <begin position="1489"/>
        <end position="1516"/>
    </location>
</feature>
<feature type="compositionally biased region" description="Acidic residues" evidence="5">
    <location>
        <begin position="1449"/>
        <end position="1465"/>
    </location>
</feature>
<dbReference type="GO" id="GO:0005975">
    <property type="term" value="P:carbohydrate metabolic process"/>
    <property type="evidence" value="ECO:0007669"/>
    <property type="project" value="InterPro"/>
</dbReference>
<evidence type="ECO:0000256" key="2">
    <source>
        <dbReference type="ARBA" id="ARBA00012729"/>
    </source>
</evidence>
<dbReference type="Pfam" id="PF00704">
    <property type="entry name" value="Glyco_hydro_18"/>
    <property type="match status" value="1"/>
</dbReference>
<feature type="compositionally biased region" description="Pro residues" evidence="5">
    <location>
        <begin position="1353"/>
        <end position="1375"/>
    </location>
</feature>
<dbReference type="PANTHER" id="PTHR11177">
    <property type="entry name" value="CHITINASE"/>
    <property type="match status" value="1"/>
</dbReference>
<feature type="compositionally biased region" description="Low complexity" evidence="5">
    <location>
        <begin position="1489"/>
        <end position="1513"/>
    </location>
</feature>
<feature type="compositionally biased region" description="Low complexity" evidence="5">
    <location>
        <begin position="1091"/>
        <end position="1103"/>
    </location>
</feature>
<comment type="caution">
    <text evidence="4">Lacks conserved residue(s) required for the propagation of feature annotation.</text>
</comment>
<evidence type="ECO:0000256" key="5">
    <source>
        <dbReference type="SAM" id="MobiDB-lite"/>
    </source>
</evidence>
<dbReference type="InterPro" id="IPR001002">
    <property type="entry name" value="Chitin-bd_1"/>
</dbReference>
<evidence type="ECO:0000256" key="4">
    <source>
        <dbReference type="PROSITE-ProRule" id="PRU00261"/>
    </source>
</evidence>
<feature type="compositionally biased region" description="Pro residues" evidence="5">
    <location>
        <begin position="1432"/>
        <end position="1447"/>
    </location>
</feature>
<feature type="region of interest" description="Disordered" evidence="5">
    <location>
        <begin position="1421"/>
        <end position="1465"/>
    </location>
</feature>
<dbReference type="InterPro" id="IPR029070">
    <property type="entry name" value="Chitinase_insertion_sf"/>
</dbReference>
<dbReference type="InterPro" id="IPR017853">
    <property type="entry name" value="GH"/>
</dbReference>
<dbReference type="SMART" id="SM00636">
    <property type="entry name" value="Glyco_18"/>
    <property type="match status" value="1"/>
</dbReference>
<dbReference type="Gene3D" id="3.20.20.80">
    <property type="entry name" value="Glycosidases"/>
    <property type="match status" value="1"/>
</dbReference>
<dbReference type="InterPro" id="IPR050314">
    <property type="entry name" value="Glycosyl_Hydrlase_18"/>
</dbReference>
<feature type="disulfide bond" evidence="4">
    <location>
        <begin position="677"/>
        <end position="689"/>
    </location>
</feature>
<name>A0A6A5KGK4_9PLEO</name>
<keyword evidence="9" id="KW-1185">Reference proteome</keyword>
<evidence type="ECO:0000313" key="9">
    <source>
        <dbReference type="Proteomes" id="UP000800040"/>
    </source>
</evidence>
<dbReference type="InterPro" id="IPR036861">
    <property type="entry name" value="Endochitinase-like_sf"/>
</dbReference>
<evidence type="ECO:0000259" key="7">
    <source>
        <dbReference type="PROSITE" id="PS51910"/>
    </source>
</evidence>
<sequence length="1634" mass="180073">MAAGRPSSNFQHRSSSFTIPTSSVSTMSIGLDRRIRRDLLNRLRWNVLGDLNNIEIACDTNKQTTYVPFFDHPAADESLGDEAPLSRIAAYSQDLATRRDLDLDYEEEDRYKPPANLIINNEDGRPVTLRQFVTEVHAYLNQPDVMGEIRKMKAMFLGHPVTREDGSQGRDMIYGRPVKLPEDVELFLWPTMIFVKDGNLTIRLNLFLDGEHLSAERFWPSRQRSAKEYEMQRPNQPLALPARPYWRPTLNAPPQEVLFPGDNVVLEYNCAKMPAICQNVANWQNSPRLRWPRRYGPGWFTYDLGSSKKRGLGRSGVRRDNMCPPDWKGTVAIPRCPEPNQPRVVPPLYDQFTGLPVTGLAPQLNPNEVSLMIADGRDDPNVDVNQPSGRKYSCDEFPPATWIEGGDGYNRQNRGTTYCAPIAASCRGDHDARGSEQNWQGQVHKYLGARLENLAKDTYPLVVVTMQTPVAFRFTIIATVQDSWAARVVWDGVGRRNWEGAHPGTPFVRRDNEEVERHATHFIPNGNGSMAIMLSNGEVFHTHEPRAVQRAVKRSTELSWGALSKRSDFGEVSAEVGNSTDVPEWPIHAADIDPSLTTYGLETQQNPIAAIDIIELSKQYILGQIGSQSTTNGTLTNNTASFNSRHSRHAKRHIPPHNTALWKRVDGPIQCGPGQPCLDGSCCSKEGKCGYRVAHCAPENCLSNCDAKAMCGIDSADGKTPCWNSRERVCDKVSPRQINTRGLTHLLYAFAFFDPSTFEMMPMHADDVPLYGEFTGLKHNGLQNWIAVGGWSFNDPGTKTYNAYSDMVSTETNRRAFIQSLIKFMDTYGFQGADIDWEYPTEPKRGGRKEDADNLVLLMKEMKEQFGGRFGSSLTLAPDYWYLRGFKPAAMQSYLDWMGFMSYDLHGPWDTDVKTLGSKVRPQTDITEIEKNMKPLWFDGVDPSKIVMGIAYYGRTYKLSDPSCGKMGCGFVAGEGGAAGSCTNFPGVLSNRDIKKLIKDEGITPYFNETAMVKYFTYGGGSWVGYDDTETYDLKEAFADDHCLGGIMIWSIDFDDATGIGLGGGNDFKSPESATTFTLNPGAATDLPRLPNGGNQNTPQGPGADKCQQCSFFRLITSTCCGTGGSVGNPILIPAGVRTPMDIPLPSGFVPPQSFRDSEGNLIPANQPLPRETIIPEGTTFAQPFVIGPGSSLREGEGEDQNGNSSYLVWLSPEVWNDPNPIVQCMFPCTFVLPPYTSFTTSVDYPRITVTESGSIKTMLTFPPLTVSSWAPTTIVVSGRNGCTSTNPASCTNTNNNHRTSTVEISESTTWPWVTWTSRGTRFLTRPPSSSATPTGKPDPDLTKPPGGNPTDPTKPPGGNPTDPTKPPGSDPTKPPGGGDSDDDPSCPWPFCPPPPPPIHFPNLRIDFGIPKPTTTPCAWPTLTCTSGPGTGPNPTPGPLPPLPPGGLEPDEEEEEEEEEEEDEEICRLIPRNTKTKTVIATSQITTTVKPSTTTTSTKKSSTSTSTTSTRTPLPSPDFSLDEVKCYDGGQWTRRARMIDAADGYCEDYMKGHTISQDWNPGKAETTYSRIPSEVTGVTITAFVEATKKCEWKVDIGVCKTIMRKIIDGCDRNGENRKQGGEGCWGLFNVEVGS</sequence>
<feature type="disulfide bond" evidence="4">
    <location>
        <begin position="682"/>
        <end position="696"/>
    </location>
</feature>
<keyword evidence="3 4" id="KW-0147">Chitin-binding</keyword>
<dbReference type="GO" id="GO:0008843">
    <property type="term" value="F:endochitinase activity"/>
    <property type="evidence" value="ECO:0007669"/>
    <property type="project" value="UniProtKB-EC"/>
</dbReference>
<dbReference type="Proteomes" id="UP000800040">
    <property type="component" value="Unassembled WGS sequence"/>
</dbReference>
<dbReference type="SUPFAM" id="SSF54556">
    <property type="entry name" value="Chitinase insertion domain"/>
    <property type="match status" value="1"/>
</dbReference>
<dbReference type="InterPro" id="IPR011583">
    <property type="entry name" value="Chitinase_II/V-like_cat"/>
</dbReference>
<organism evidence="8 9">
    <name type="scientific">Decorospora gaudefroyi</name>
    <dbReference type="NCBI Taxonomy" id="184978"/>
    <lineage>
        <taxon>Eukaryota</taxon>
        <taxon>Fungi</taxon>
        <taxon>Dikarya</taxon>
        <taxon>Ascomycota</taxon>
        <taxon>Pezizomycotina</taxon>
        <taxon>Dothideomycetes</taxon>
        <taxon>Pleosporomycetidae</taxon>
        <taxon>Pleosporales</taxon>
        <taxon>Pleosporineae</taxon>
        <taxon>Pleosporaceae</taxon>
        <taxon>Decorospora</taxon>
    </lineage>
</organism>
<feature type="region of interest" description="Disordered" evidence="5">
    <location>
        <begin position="1285"/>
        <end position="1306"/>
    </location>
</feature>
<dbReference type="Gene3D" id="3.30.60.10">
    <property type="entry name" value="Endochitinase-like"/>
    <property type="match status" value="1"/>
</dbReference>
<evidence type="ECO:0000313" key="8">
    <source>
        <dbReference type="EMBL" id="KAF1837395.1"/>
    </source>
</evidence>
<evidence type="ECO:0000256" key="3">
    <source>
        <dbReference type="ARBA" id="ARBA00022669"/>
    </source>
</evidence>
<keyword evidence="4" id="KW-1015">Disulfide bond</keyword>
<dbReference type="SUPFAM" id="SSF51445">
    <property type="entry name" value="(Trans)glycosidases"/>
    <property type="match status" value="1"/>
</dbReference>
<dbReference type="PROSITE" id="PS50941">
    <property type="entry name" value="CHIT_BIND_I_2"/>
    <property type="match status" value="1"/>
</dbReference>
<dbReference type="GO" id="GO:0008061">
    <property type="term" value="F:chitin binding"/>
    <property type="evidence" value="ECO:0007669"/>
    <property type="project" value="UniProtKB-UniRule"/>
</dbReference>
<protein>
    <recommendedName>
        <fullName evidence="2">chitinase</fullName>
        <ecNumber evidence="2">3.2.1.14</ecNumber>
    </recommendedName>
</protein>
<dbReference type="PROSITE" id="PS51910">
    <property type="entry name" value="GH18_2"/>
    <property type="match status" value="1"/>
</dbReference>
<comment type="similarity">
    <text evidence="1">Belongs to the glycosyl hydrolase 18 family. Chitinase class V subfamily.</text>
</comment>
<evidence type="ECO:0000256" key="1">
    <source>
        <dbReference type="ARBA" id="ARBA00008682"/>
    </source>
</evidence>
<dbReference type="EMBL" id="ML975262">
    <property type="protein sequence ID" value="KAF1837395.1"/>
    <property type="molecule type" value="Genomic_DNA"/>
</dbReference>
<feature type="region of interest" description="Disordered" evidence="5">
    <location>
        <begin position="1319"/>
        <end position="1408"/>
    </location>
</feature>
<reference evidence="8" key="1">
    <citation type="submission" date="2020-01" db="EMBL/GenBank/DDBJ databases">
        <authorList>
            <consortium name="DOE Joint Genome Institute"/>
            <person name="Haridas S."/>
            <person name="Albert R."/>
            <person name="Binder M."/>
            <person name="Bloem J."/>
            <person name="Labutti K."/>
            <person name="Salamov A."/>
            <person name="Andreopoulos B."/>
            <person name="Baker S.E."/>
            <person name="Barry K."/>
            <person name="Bills G."/>
            <person name="Bluhm B.H."/>
            <person name="Cannon C."/>
            <person name="Castanera R."/>
            <person name="Culley D.E."/>
            <person name="Daum C."/>
            <person name="Ezra D."/>
            <person name="Gonzalez J.B."/>
            <person name="Henrissat B."/>
            <person name="Kuo A."/>
            <person name="Liang C."/>
            <person name="Lipzen A."/>
            <person name="Lutzoni F."/>
            <person name="Magnuson J."/>
            <person name="Mondo S."/>
            <person name="Nolan M."/>
            <person name="Ohm R."/>
            <person name="Pangilinan J."/>
            <person name="Park H.-J."/>
            <person name="Ramirez L."/>
            <person name="Alfaro M."/>
            <person name="Sun H."/>
            <person name="Tritt A."/>
            <person name="Yoshinaga Y."/>
            <person name="Zwiers L.-H."/>
            <person name="Turgeon B.G."/>
            <person name="Goodwin S.B."/>
            <person name="Spatafora J.W."/>
            <person name="Crous P.W."/>
            <person name="Grigoriev I.V."/>
        </authorList>
    </citation>
    <scope>NUCLEOTIDE SEQUENCE</scope>
    <source>
        <strain evidence="8">P77</strain>
    </source>
</reference>
<gene>
    <name evidence="8" type="ORF">BDW02DRAFT_577157</name>
</gene>
<dbReference type="Gene3D" id="3.10.50.10">
    <property type="match status" value="1"/>
</dbReference>
<proteinExistence type="inferred from homology"/>
<feature type="region of interest" description="Disordered" evidence="5">
    <location>
        <begin position="1083"/>
        <end position="1103"/>
    </location>
</feature>
<feature type="compositionally biased region" description="Pro residues" evidence="5">
    <location>
        <begin position="1387"/>
        <end position="1400"/>
    </location>
</feature>
<feature type="domain" description="Chitin-binding type-1" evidence="6">
    <location>
        <begin position="668"/>
        <end position="707"/>
    </location>
</feature>